<proteinExistence type="predicted"/>
<dbReference type="EMBL" id="MN740763">
    <property type="protein sequence ID" value="QHS82198.1"/>
    <property type="molecule type" value="Genomic_DNA"/>
</dbReference>
<organism evidence="2">
    <name type="scientific">viral metagenome</name>
    <dbReference type="NCBI Taxonomy" id="1070528"/>
    <lineage>
        <taxon>unclassified sequences</taxon>
        <taxon>metagenomes</taxon>
        <taxon>organismal metagenomes</taxon>
    </lineage>
</organism>
<name>A0A6C0AR16_9ZZZZ</name>
<evidence type="ECO:0000313" key="2">
    <source>
        <dbReference type="EMBL" id="QHS82198.1"/>
    </source>
</evidence>
<dbReference type="AlphaFoldDB" id="A0A6C0AR16"/>
<accession>A0A6C0AR16</accession>
<feature type="compositionally biased region" description="Basic and acidic residues" evidence="1">
    <location>
        <begin position="80"/>
        <end position="101"/>
    </location>
</feature>
<feature type="region of interest" description="Disordered" evidence="1">
    <location>
        <begin position="24"/>
        <end position="145"/>
    </location>
</feature>
<feature type="compositionally biased region" description="Basic residues" evidence="1">
    <location>
        <begin position="102"/>
        <end position="145"/>
    </location>
</feature>
<evidence type="ECO:0000256" key="1">
    <source>
        <dbReference type="SAM" id="MobiDB-lite"/>
    </source>
</evidence>
<reference evidence="2" key="1">
    <citation type="journal article" date="2020" name="Nature">
        <title>Giant virus diversity and host interactions through global metagenomics.</title>
        <authorList>
            <person name="Schulz F."/>
            <person name="Roux S."/>
            <person name="Paez-Espino D."/>
            <person name="Jungbluth S."/>
            <person name="Walsh D.A."/>
            <person name="Denef V.J."/>
            <person name="McMahon K.D."/>
            <person name="Konstantinidis K.T."/>
            <person name="Eloe-Fadrosh E.A."/>
            <person name="Kyrpides N.C."/>
            <person name="Woyke T."/>
        </authorList>
    </citation>
    <scope>NUCLEOTIDE SEQUENCE</scope>
    <source>
        <strain evidence="2">GVMAG-S-1101165-79</strain>
    </source>
</reference>
<sequence length="145" mass="17412">MEDLEKGPKDLGLQRMLTSEYNAIADQERTADSRKKFEERLRADSDKSLTPKEAEQEFARGSPETREKKEREGMIEEDPKELRNEYFETKMEDWGKSEMGGKRRKTHRKRHHNKKTYKKHRKASRKHKKTSSKHTSKRCTKKYRK</sequence>
<protein>
    <submittedName>
        <fullName evidence="2">Uncharacterized protein</fullName>
    </submittedName>
</protein>
<feature type="compositionally biased region" description="Basic and acidic residues" evidence="1">
    <location>
        <begin position="26"/>
        <end position="74"/>
    </location>
</feature>